<dbReference type="InterPro" id="IPR002347">
    <property type="entry name" value="SDR_fam"/>
</dbReference>
<dbReference type="Proteomes" id="UP000044098">
    <property type="component" value="Unassembled WGS sequence"/>
</dbReference>
<dbReference type="PRINTS" id="PR00080">
    <property type="entry name" value="SDRFAMILY"/>
</dbReference>
<dbReference type="RefSeq" id="WP_054455070.1">
    <property type="nucleotide sequence ID" value="NZ_CADIJY010000001.1"/>
</dbReference>
<evidence type="ECO:0000256" key="1">
    <source>
        <dbReference type="ARBA" id="ARBA00006484"/>
    </source>
</evidence>
<comment type="caution">
    <text evidence="2">The sequence shown here is derived from an EMBL/GenBank/DDBJ whole genome shotgun (WGS) entry which is preliminary data.</text>
</comment>
<dbReference type="AlphaFoldDB" id="A0AAD2J0J8"/>
<evidence type="ECO:0000313" key="3">
    <source>
        <dbReference type="Proteomes" id="UP000044098"/>
    </source>
</evidence>
<comment type="similarity">
    <text evidence="1">Belongs to the short-chain dehydrogenases/reductases (SDR) family.</text>
</comment>
<dbReference type="GeneID" id="84694382"/>
<dbReference type="GO" id="GO:0004316">
    <property type="term" value="F:3-oxoacyl-[acyl-carrier-protein] reductase (NADPH) activity"/>
    <property type="evidence" value="ECO:0007669"/>
    <property type="project" value="UniProtKB-EC"/>
</dbReference>
<keyword evidence="2" id="KW-0560">Oxidoreductase</keyword>
<dbReference type="InterPro" id="IPR036291">
    <property type="entry name" value="NAD(P)-bd_dom_sf"/>
</dbReference>
<dbReference type="FunFam" id="3.40.50.720:FF:000084">
    <property type="entry name" value="Short-chain dehydrogenase reductase"/>
    <property type="match status" value="1"/>
</dbReference>
<dbReference type="Gene3D" id="3.40.50.720">
    <property type="entry name" value="NAD(P)-binding Rossmann-like Domain"/>
    <property type="match status" value="1"/>
</dbReference>
<sequence length="249" mass="25793">MKKLLGKTAVVTGGNSGIGYAAAEAFIAEGARVAILGRRKDAVDAAVAQLGASAFGMVGDVADLATHDRVAAEVRERFGAVDIYMANAGMNNIEPSTAVSVDSYDVQFDTNTRAVFFGVTKVLPLVRDGGSIIITGSIASAKVLENHAVYAGSKAAIEAFARAWALEFKSRKIRFNVLSPGPTDTPILEKLGVGAAHRPAFEQGMASLIPLGRLAQSAELARAALFLASDDGGFITGVNLRVDGGIALT</sequence>
<dbReference type="InterPro" id="IPR020904">
    <property type="entry name" value="Sc_DH/Rdtase_CS"/>
</dbReference>
<gene>
    <name evidence="2" type="primary">fabG_24</name>
    <name evidence="2" type="ORF">ERS370000_03214</name>
</gene>
<dbReference type="SUPFAM" id="SSF51735">
    <property type="entry name" value="NAD(P)-binding Rossmann-fold domains"/>
    <property type="match status" value="1"/>
</dbReference>
<dbReference type="CDD" id="cd05233">
    <property type="entry name" value="SDR_c"/>
    <property type="match status" value="1"/>
</dbReference>
<dbReference type="PANTHER" id="PTHR42760">
    <property type="entry name" value="SHORT-CHAIN DEHYDROGENASES/REDUCTASES FAMILY MEMBER"/>
    <property type="match status" value="1"/>
</dbReference>
<name>A0AAD2J0J8_ACHAE</name>
<evidence type="ECO:0000313" key="2">
    <source>
        <dbReference type="EMBL" id="CUJ24165.1"/>
    </source>
</evidence>
<dbReference type="EMBL" id="CYTK01000005">
    <property type="protein sequence ID" value="CUJ24165.1"/>
    <property type="molecule type" value="Genomic_DNA"/>
</dbReference>
<dbReference type="Pfam" id="PF13561">
    <property type="entry name" value="adh_short_C2"/>
    <property type="match status" value="1"/>
</dbReference>
<dbReference type="PROSITE" id="PS00061">
    <property type="entry name" value="ADH_SHORT"/>
    <property type="match status" value="1"/>
</dbReference>
<organism evidence="2 3">
    <name type="scientific">Achromobacter aegrifaciens</name>
    <dbReference type="NCBI Taxonomy" id="1287736"/>
    <lineage>
        <taxon>Bacteria</taxon>
        <taxon>Pseudomonadati</taxon>
        <taxon>Pseudomonadota</taxon>
        <taxon>Betaproteobacteria</taxon>
        <taxon>Burkholderiales</taxon>
        <taxon>Alcaligenaceae</taxon>
        <taxon>Achromobacter</taxon>
    </lineage>
</organism>
<protein>
    <submittedName>
        <fullName evidence="2">3-oxoacyl-[acyl-carrier-protein] reductase FabG</fullName>
        <ecNumber evidence="2">1.1.1.100</ecNumber>
    </submittedName>
</protein>
<reference evidence="2 3" key="1">
    <citation type="submission" date="2015-09" db="EMBL/GenBank/DDBJ databases">
        <authorList>
            <consortium name="Pathogen Informatics"/>
        </authorList>
    </citation>
    <scope>NUCLEOTIDE SEQUENCE [LARGE SCALE GENOMIC DNA]</scope>
    <source>
        <strain evidence="2 3">2789STDY5608625</strain>
    </source>
</reference>
<accession>A0AAD2J0J8</accession>
<proteinExistence type="inferred from homology"/>
<dbReference type="PRINTS" id="PR00081">
    <property type="entry name" value="GDHRDH"/>
</dbReference>
<dbReference type="EC" id="1.1.1.100" evidence="2"/>